<proteinExistence type="predicted"/>
<comment type="caution">
    <text evidence="1">The sequence shown here is derived from an EMBL/GenBank/DDBJ whole genome shotgun (WGS) entry which is preliminary data.</text>
</comment>
<evidence type="ECO:0000313" key="1">
    <source>
        <dbReference type="EMBL" id="MBZ2166982.1"/>
    </source>
</evidence>
<name>A0A8T5USF8_9EURY</name>
<dbReference type="Proteomes" id="UP000825933">
    <property type="component" value="Unassembled WGS sequence"/>
</dbReference>
<gene>
    <name evidence="1" type="ORF">K8N75_13135</name>
</gene>
<accession>A0A8T5USF8</accession>
<protein>
    <submittedName>
        <fullName evidence="1">Uncharacterized protein</fullName>
    </submittedName>
</protein>
<reference evidence="2" key="1">
    <citation type="journal article" date="2022" name="Microbiol. Resour. Announc.">
        <title>Draft Genome Sequence of a Methanogenic Archaeon from West Spitsbergen Permafrost.</title>
        <authorList>
            <person name="Trubitsyn V."/>
            <person name="Rivkina E."/>
            <person name="Shcherbakova V."/>
        </authorList>
    </citation>
    <scope>NUCLEOTIDE SEQUENCE [LARGE SCALE GENOMIC DNA]</scope>
    <source>
        <strain evidence="2">VT</strain>
    </source>
</reference>
<evidence type="ECO:0000313" key="2">
    <source>
        <dbReference type="Proteomes" id="UP000825933"/>
    </source>
</evidence>
<keyword evidence="2" id="KW-1185">Reference proteome</keyword>
<sequence>MNMKFTVKEKDKESILAPSLSITIFNNRDRDNKLLDEFIEDLKEKYKMI</sequence>
<dbReference type="EMBL" id="JAIOUQ010000016">
    <property type="protein sequence ID" value="MBZ2166982.1"/>
    <property type="molecule type" value="Genomic_DNA"/>
</dbReference>
<dbReference type="AlphaFoldDB" id="A0A8T5USF8"/>
<dbReference type="RefSeq" id="WP_223792516.1">
    <property type="nucleotide sequence ID" value="NZ_JAIOUQ010000016.1"/>
</dbReference>
<organism evidence="1 2">
    <name type="scientific">Methanobacterium spitsbergense</name>
    <dbReference type="NCBI Taxonomy" id="2874285"/>
    <lineage>
        <taxon>Archaea</taxon>
        <taxon>Methanobacteriati</taxon>
        <taxon>Methanobacteriota</taxon>
        <taxon>Methanomada group</taxon>
        <taxon>Methanobacteria</taxon>
        <taxon>Methanobacteriales</taxon>
        <taxon>Methanobacteriaceae</taxon>
        <taxon>Methanobacterium</taxon>
    </lineage>
</organism>